<accession>A0A0P7UU92</accession>
<protein>
    <submittedName>
        <fullName evidence="2">Uncharacterized protein</fullName>
    </submittedName>
</protein>
<dbReference type="EMBL" id="JARO02006280">
    <property type="protein sequence ID" value="KPP65486.1"/>
    <property type="molecule type" value="Genomic_DNA"/>
</dbReference>
<gene>
    <name evidence="2" type="ORF">Z043_116093</name>
</gene>
<evidence type="ECO:0000313" key="3">
    <source>
        <dbReference type="Proteomes" id="UP000034805"/>
    </source>
</evidence>
<organism evidence="2 3">
    <name type="scientific">Scleropages formosus</name>
    <name type="common">Asian bonytongue</name>
    <name type="synonym">Osteoglossum formosum</name>
    <dbReference type="NCBI Taxonomy" id="113540"/>
    <lineage>
        <taxon>Eukaryota</taxon>
        <taxon>Metazoa</taxon>
        <taxon>Chordata</taxon>
        <taxon>Craniata</taxon>
        <taxon>Vertebrata</taxon>
        <taxon>Euteleostomi</taxon>
        <taxon>Actinopterygii</taxon>
        <taxon>Neopterygii</taxon>
        <taxon>Teleostei</taxon>
        <taxon>Osteoglossocephala</taxon>
        <taxon>Osteoglossomorpha</taxon>
        <taxon>Osteoglossiformes</taxon>
        <taxon>Osteoglossidae</taxon>
        <taxon>Scleropages</taxon>
    </lineage>
</organism>
<reference evidence="2 3" key="1">
    <citation type="submission" date="2015-08" db="EMBL/GenBank/DDBJ databases">
        <title>The genome of the Asian arowana (Scleropages formosus).</title>
        <authorList>
            <person name="Tan M.H."/>
            <person name="Gan H.M."/>
            <person name="Croft L.J."/>
            <person name="Austin C.M."/>
        </authorList>
    </citation>
    <scope>NUCLEOTIDE SEQUENCE [LARGE SCALE GENOMIC DNA]</scope>
    <source>
        <strain evidence="2">Aro1</strain>
    </source>
</reference>
<proteinExistence type="predicted"/>
<evidence type="ECO:0000256" key="1">
    <source>
        <dbReference type="SAM" id="MobiDB-lite"/>
    </source>
</evidence>
<name>A0A0P7UU92_SCLFO</name>
<comment type="caution">
    <text evidence="2">The sequence shown here is derived from an EMBL/GenBank/DDBJ whole genome shotgun (WGS) entry which is preliminary data.</text>
</comment>
<dbReference type="AlphaFoldDB" id="A0A0P7UU92"/>
<sequence length="269" mass="29843">MFRSSPSPALRCRVETRRRSSAKHRGHSEKRSEVLEQTYQSRRRRRSRSVTQGSAGSDNTSTIISDEGTHVDTLEKNGTNFFSLTEDSGDLDESVTDDTLWILENNSIQDREPVVCVLDDQNLDVVEVGSVKDKDDSFDSLSWTSTASGPTLLEDKRPLVPCQNCAKLFTKMKKVKRWKKIIDYATPRLSCPSSDAQEQKKSHVITSEGLSGRAPTTCPTCPTCPDERSAVRDGRDAPLVGLLSGGAFMPDPPRGSDHLDERSFIHLTS</sequence>
<feature type="compositionally biased region" description="Polar residues" evidence="1">
    <location>
        <begin position="50"/>
        <end position="64"/>
    </location>
</feature>
<feature type="region of interest" description="Disordered" evidence="1">
    <location>
        <begin position="1"/>
        <end position="69"/>
    </location>
</feature>
<evidence type="ECO:0000313" key="2">
    <source>
        <dbReference type="EMBL" id="KPP65486.1"/>
    </source>
</evidence>
<dbReference type="Proteomes" id="UP000034805">
    <property type="component" value="Unassembled WGS sequence"/>
</dbReference>
<feature type="compositionally biased region" description="Basic residues" evidence="1">
    <location>
        <begin position="19"/>
        <end position="28"/>
    </location>
</feature>